<evidence type="ECO:0000313" key="2">
    <source>
        <dbReference type="EMBL" id="RGN37454.1"/>
    </source>
</evidence>
<gene>
    <name evidence="2" type="ORF">DXB65_08135</name>
</gene>
<organism evidence="2 3">
    <name type="scientific">Bacteroides oleiciplenus</name>
    <dbReference type="NCBI Taxonomy" id="626931"/>
    <lineage>
        <taxon>Bacteria</taxon>
        <taxon>Pseudomonadati</taxon>
        <taxon>Bacteroidota</taxon>
        <taxon>Bacteroidia</taxon>
        <taxon>Bacteroidales</taxon>
        <taxon>Bacteroidaceae</taxon>
        <taxon>Bacteroides</taxon>
    </lineage>
</organism>
<dbReference type="Proteomes" id="UP000260983">
    <property type="component" value="Unassembled WGS sequence"/>
</dbReference>
<feature type="region of interest" description="Disordered" evidence="1">
    <location>
        <begin position="133"/>
        <end position="164"/>
    </location>
</feature>
<evidence type="ECO:0000313" key="3">
    <source>
        <dbReference type="Proteomes" id="UP000260983"/>
    </source>
</evidence>
<evidence type="ECO:0008006" key="4">
    <source>
        <dbReference type="Google" id="ProtNLM"/>
    </source>
</evidence>
<sequence>MLNELSVRFLKVLEYLISGKYVSDNKDFASKISVSASLITEISKGRSNVGLTAIQNTVLVFPIDSDWLLTGRGSMLRDSEESGAASGSPQTALLATLESDSFLYKMYKEKDDENKSLIEELGGLKERIRHLESELSQYDSQPEKYKEHHPVLASSETVRPATIK</sequence>
<accession>A0A3E5BIP4</accession>
<comment type="caution">
    <text evidence="2">The sequence shown here is derived from an EMBL/GenBank/DDBJ whole genome shotgun (WGS) entry which is preliminary data.</text>
</comment>
<dbReference type="AlphaFoldDB" id="A0A3E5BIP4"/>
<dbReference type="EMBL" id="QSUL01000004">
    <property type="protein sequence ID" value="RGN37454.1"/>
    <property type="molecule type" value="Genomic_DNA"/>
</dbReference>
<dbReference type="RefSeq" id="WP_009127200.1">
    <property type="nucleotide sequence ID" value="NZ_CABKRN010000001.1"/>
</dbReference>
<reference evidence="2 3" key="1">
    <citation type="submission" date="2018-08" db="EMBL/GenBank/DDBJ databases">
        <title>A genome reference for cultivated species of the human gut microbiota.</title>
        <authorList>
            <person name="Zou Y."/>
            <person name="Xue W."/>
            <person name="Luo G."/>
        </authorList>
    </citation>
    <scope>NUCLEOTIDE SEQUENCE [LARGE SCALE GENOMIC DNA]</scope>
    <source>
        <strain evidence="2 3">OM05-15BH</strain>
    </source>
</reference>
<protein>
    <recommendedName>
        <fullName evidence="4">HTH cro/C1-type domain-containing protein</fullName>
    </recommendedName>
</protein>
<proteinExistence type="predicted"/>
<name>A0A3E5BIP4_9BACE</name>
<feature type="compositionally biased region" description="Basic and acidic residues" evidence="1">
    <location>
        <begin position="141"/>
        <end position="150"/>
    </location>
</feature>
<evidence type="ECO:0000256" key="1">
    <source>
        <dbReference type="SAM" id="MobiDB-lite"/>
    </source>
</evidence>